<comment type="caution">
    <text evidence="2">The sequence shown here is derived from an EMBL/GenBank/DDBJ whole genome shotgun (WGS) entry which is preliminary data.</text>
</comment>
<dbReference type="EMBL" id="SRXU01000012">
    <property type="protein sequence ID" value="TGX37609.1"/>
    <property type="molecule type" value="Genomic_DNA"/>
</dbReference>
<keyword evidence="3" id="KW-1185">Reference proteome</keyword>
<dbReference type="InterPro" id="IPR000866">
    <property type="entry name" value="AhpC/TSA"/>
</dbReference>
<evidence type="ECO:0000259" key="1">
    <source>
        <dbReference type="PROSITE" id="PS51352"/>
    </source>
</evidence>
<dbReference type="InterPro" id="IPR041017">
    <property type="entry name" value="Thioredoxin_10"/>
</dbReference>
<gene>
    <name evidence="2" type="ORF">E5A74_19880</name>
</gene>
<feature type="domain" description="Thioredoxin" evidence="1">
    <location>
        <begin position="31"/>
        <end position="193"/>
    </location>
</feature>
<evidence type="ECO:0000313" key="3">
    <source>
        <dbReference type="Proteomes" id="UP000309848"/>
    </source>
</evidence>
<name>A0A4S1W4R2_9SPHN</name>
<evidence type="ECO:0000313" key="2">
    <source>
        <dbReference type="EMBL" id="TGX37609.1"/>
    </source>
</evidence>
<proteinExistence type="predicted"/>
<protein>
    <submittedName>
        <fullName evidence="2">Redoxin domain-containing protein</fullName>
    </submittedName>
</protein>
<dbReference type="GO" id="GO:0016491">
    <property type="term" value="F:oxidoreductase activity"/>
    <property type="evidence" value="ECO:0007669"/>
    <property type="project" value="InterPro"/>
</dbReference>
<dbReference type="Pfam" id="PF00578">
    <property type="entry name" value="AhpC-TSA"/>
    <property type="match status" value="1"/>
</dbReference>
<dbReference type="PANTHER" id="PTHR42852:SF13">
    <property type="entry name" value="PROTEIN DIPZ"/>
    <property type="match status" value="1"/>
</dbReference>
<dbReference type="InterPro" id="IPR036249">
    <property type="entry name" value="Thioredoxin-like_sf"/>
</dbReference>
<dbReference type="PROSITE" id="PS51352">
    <property type="entry name" value="THIOREDOXIN_2"/>
    <property type="match status" value="1"/>
</dbReference>
<dbReference type="Gene3D" id="2.60.120.260">
    <property type="entry name" value="Galactose-binding domain-like"/>
    <property type="match status" value="1"/>
</dbReference>
<dbReference type="Gene3D" id="3.40.30.10">
    <property type="entry name" value="Glutaredoxin"/>
    <property type="match status" value="1"/>
</dbReference>
<accession>A0A4S1W4R2</accession>
<dbReference type="InterPro" id="IPR013766">
    <property type="entry name" value="Thioredoxin_domain"/>
</dbReference>
<sequence>MIKTRSLGFITAAILAAGATTAICFGDALGLVAAHSAPLAAGTVAALGASTRPLDAIQHARPWLTAVPGGPQSLRGKVVLVNFWTYSCINSLRALPYLRAWQARYRDQGLVVLGVHAPEFGFEHDPANVRRAAAALGVRYPNLQDNDFAVWRDFANQGWPGFYFIDAKGRVRGYRIGEGDYAESEQLIRKLLAEAGHDPSGVAVTPIAGTGIEAAADWNDLGSPEAYLGYAKAADFRSPGGIRKGASAAYSAAPSLPLNGWDLRGAWTVGREFAALDQPAGALRFRFHARDAHLVLGGAPDGLPVRYRVTIDGAAPGADHGTDIDADGWGEVKEDRLYQLVRQTGAIRDRTITVEFTRPGVRAYVFTFG</sequence>
<dbReference type="Pfam" id="PF17991">
    <property type="entry name" value="Thioredoxin_10"/>
    <property type="match status" value="1"/>
</dbReference>
<dbReference type="RefSeq" id="WP_135987373.1">
    <property type="nucleotide sequence ID" value="NZ_JAASQM010000002.1"/>
</dbReference>
<organism evidence="2 3">
    <name type="scientific">Sphingomonas naasensis</name>
    <dbReference type="NCBI Taxonomy" id="1344951"/>
    <lineage>
        <taxon>Bacteria</taxon>
        <taxon>Pseudomonadati</taxon>
        <taxon>Pseudomonadota</taxon>
        <taxon>Alphaproteobacteria</taxon>
        <taxon>Sphingomonadales</taxon>
        <taxon>Sphingomonadaceae</taxon>
        <taxon>Sphingomonas</taxon>
    </lineage>
</organism>
<reference evidence="2 3" key="1">
    <citation type="submission" date="2019-04" db="EMBL/GenBank/DDBJ databases">
        <title>Sphingomonas psychrotolerans sp. nov., isolated from soil in the Tianshan Mountains, Xinjiang, China.</title>
        <authorList>
            <person name="Luo Y."/>
            <person name="Sheng H."/>
        </authorList>
    </citation>
    <scope>NUCLEOTIDE SEQUENCE [LARGE SCALE GENOMIC DNA]</scope>
    <source>
        <strain evidence="2 3">KIS18-15</strain>
    </source>
</reference>
<dbReference type="PANTHER" id="PTHR42852">
    <property type="entry name" value="THIOL:DISULFIDE INTERCHANGE PROTEIN DSBE"/>
    <property type="match status" value="1"/>
</dbReference>
<dbReference type="InterPro" id="IPR050553">
    <property type="entry name" value="Thioredoxin_ResA/DsbE_sf"/>
</dbReference>
<dbReference type="SUPFAM" id="SSF52833">
    <property type="entry name" value="Thioredoxin-like"/>
    <property type="match status" value="1"/>
</dbReference>
<dbReference type="Proteomes" id="UP000309848">
    <property type="component" value="Unassembled WGS sequence"/>
</dbReference>
<dbReference type="OrthoDB" id="9811352at2"/>
<dbReference type="GO" id="GO:0016209">
    <property type="term" value="F:antioxidant activity"/>
    <property type="evidence" value="ECO:0007669"/>
    <property type="project" value="InterPro"/>
</dbReference>
<dbReference type="AlphaFoldDB" id="A0A4S1W4R2"/>